<dbReference type="SUPFAM" id="SSF82689">
    <property type="entry name" value="Mechanosensitive channel protein MscS (YggB), C-terminal domain"/>
    <property type="match status" value="1"/>
</dbReference>
<protein>
    <submittedName>
        <fullName evidence="12">Mechanosensitive ion channel family protein</fullName>
    </submittedName>
</protein>
<comment type="subcellular location">
    <subcellularLocation>
        <location evidence="1">Cell membrane</location>
        <topology evidence="1">Multi-pass membrane protein</topology>
    </subcellularLocation>
</comment>
<dbReference type="InterPro" id="IPR023408">
    <property type="entry name" value="MscS_beta-dom_sf"/>
</dbReference>
<evidence type="ECO:0000256" key="1">
    <source>
        <dbReference type="ARBA" id="ARBA00004651"/>
    </source>
</evidence>
<dbReference type="Gene3D" id="3.30.70.100">
    <property type="match status" value="1"/>
</dbReference>
<evidence type="ECO:0000256" key="7">
    <source>
        <dbReference type="SAM" id="MobiDB-lite"/>
    </source>
</evidence>
<reference evidence="12 13" key="1">
    <citation type="submission" date="2020-04" db="EMBL/GenBank/DDBJ databases">
        <title>Genome sequencing of novel species.</title>
        <authorList>
            <person name="Heo J."/>
            <person name="Kim S.-J."/>
            <person name="Kim J.-S."/>
            <person name="Hong S.-B."/>
            <person name="Kwon S.-W."/>
        </authorList>
    </citation>
    <scope>NUCLEOTIDE SEQUENCE [LARGE SCALE GENOMIC DNA]</scope>
    <source>
        <strain evidence="12 13">F39-2</strain>
    </source>
</reference>
<feature type="domain" description="Mechanosensitive ion channel MscS C-terminal" evidence="11">
    <location>
        <begin position="498"/>
        <end position="581"/>
    </location>
</feature>
<dbReference type="Pfam" id="PF21082">
    <property type="entry name" value="MS_channel_3rd"/>
    <property type="match status" value="1"/>
</dbReference>
<evidence type="ECO:0000256" key="6">
    <source>
        <dbReference type="ARBA" id="ARBA00023136"/>
    </source>
</evidence>
<feature type="transmembrane region" description="Helical" evidence="8">
    <location>
        <begin position="326"/>
        <end position="349"/>
    </location>
</feature>
<evidence type="ECO:0000256" key="5">
    <source>
        <dbReference type="ARBA" id="ARBA00022989"/>
    </source>
</evidence>
<evidence type="ECO:0000256" key="9">
    <source>
        <dbReference type="SAM" id="SignalP"/>
    </source>
</evidence>
<dbReference type="PANTHER" id="PTHR30221:SF18">
    <property type="entry name" value="SLL0590 PROTEIN"/>
    <property type="match status" value="1"/>
</dbReference>
<keyword evidence="3" id="KW-1003">Cell membrane</keyword>
<dbReference type="PANTHER" id="PTHR30221">
    <property type="entry name" value="SMALL-CONDUCTANCE MECHANOSENSITIVE CHANNEL"/>
    <property type="match status" value="1"/>
</dbReference>
<evidence type="ECO:0000259" key="11">
    <source>
        <dbReference type="Pfam" id="PF21082"/>
    </source>
</evidence>
<dbReference type="InterPro" id="IPR011066">
    <property type="entry name" value="MscS_channel_C_sf"/>
</dbReference>
<feature type="transmembrane region" description="Helical" evidence="8">
    <location>
        <begin position="223"/>
        <end position="241"/>
    </location>
</feature>
<evidence type="ECO:0000256" key="2">
    <source>
        <dbReference type="ARBA" id="ARBA00008017"/>
    </source>
</evidence>
<evidence type="ECO:0000313" key="12">
    <source>
        <dbReference type="EMBL" id="QJD96820.1"/>
    </source>
</evidence>
<feature type="transmembrane region" description="Helical" evidence="8">
    <location>
        <begin position="287"/>
        <end position="306"/>
    </location>
</feature>
<dbReference type="GO" id="GO:0005886">
    <property type="term" value="C:plasma membrane"/>
    <property type="evidence" value="ECO:0007669"/>
    <property type="project" value="UniProtKB-SubCell"/>
</dbReference>
<evidence type="ECO:0000313" key="13">
    <source>
        <dbReference type="Proteomes" id="UP000503278"/>
    </source>
</evidence>
<feature type="domain" description="Mechanosensitive ion channel MscS" evidence="10">
    <location>
        <begin position="424"/>
        <end position="488"/>
    </location>
</feature>
<feature type="region of interest" description="Disordered" evidence="7">
    <location>
        <begin position="591"/>
        <end position="616"/>
    </location>
</feature>
<keyword evidence="6 8" id="KW-0472">Membrane</keyword>
<gene>
    <name evidence="12" type="ORF">HH214_13550</name>
</gene>
<comment type="similarity">
    <text evidence="2">Belongs to the MscS (TC 1.A.23) family.</text>
</comment>
<evidence type="ECO:0000259" key="10">
    <source>
        <dbReference type="Pfam" id="PF00924"/>
    </source>
</evidence>
<dbReference type="InterPro" id="IPR006685">
    <property type="entry name" value="MscS_channel_2nd"/>
</dbReference>
<keyword evidence="5 8" id="KW-1133">Transmembrane helix</keyword>
<keyword evidence="4 8" id="KW-0812">Transmembrane</keyword>
<dbReference type="Proteomes" id="UP000503278">
    <property type="component" value="Chromosome"/>
</dbReference>
<dbReference type="InterPro" id="IPR049278">
    <property type="entry name" value="MS_channel_C"/>
</dbReference>
<evidence type="ECO:0000256" key="8">
    <source>
        <dbReference type="SAM" id="Phobius"/>
    </source>
</evidence>
<evidence type="ECO:0000256" key="4">
    <source>
        <dbReference type="ARBA" id="ARBA00022692"/>
    </source>
</evidence>
<dbReference type="GO" id="GO:0008381">
    <property type="term" value="F:mechanosensitive monoatomic ion channel activity"/>
    <property type="evidence" value="ECO:0007669"/>
    <property type="project" value="InterPro"/>
</dbReference>
<dbReference type="RefSeq" id="WP_169608466.1">
    <property type="nucleotide sequence ID" value="NZ_CP051682.1"/>
</dbReference>
<keyword evidence="9" id="KW-0732">Signal</keyword>
<dbReference type="Pfam" id="PF00924">
    <property type="entry name" value="MS_channel_2nd"/>
    <property type="match status" value="1"/>
</dbReference>
<dbReference type="Gene3D" id="1.10.287.1260">
    <property type="match status" value="1"/>
</dbReference>
<sequence>MRIFVILFTFIFSTCAAFAQQDSLLHKEDSVVDTRLDHQLNRIRQLSAERLADSLKREDLQRQAAQLSSADNIRKSALLKELISLKQRDSLQRIRQQHQVDSLKHFVKGFPVKLFHQTLFQVFTRQGSFTASDRAQAVQNRIDKIADDYTFQPDSLILIAAEQTTDIQYKDRLLISVSEQDALWQNLTREKLAIQYRDAIRNAIKKYQQETRWQTLLAEGLKALLIIALVIVLIYGVNRLFKWLLAKLRLNTRGLIKGIHIKSYELLNTEQQFQIVDNILKLIRWTVNLLIISLALFTIFSIFPFTKDISVALLGYIALPLKRIGLAVWSYIPDLITILVIVVIFRYVLRFFNYIKVEIAKGRLTIPGFYPDWANPTYQILRVLIFAFMLIVIFPYLPGSDTPIFKGVSVFVGVLFTFGSAGALNNLVAGLVLTYMRAFKLGDRVKINEVTGDIVEKTLLVTRIRTIQNEIISIPNSMVMGSYTVNYSSEASTNGLIINTTVTIGYDVPWRQVHQLLIEAALATPIIEPEPTPYVLQTSLDDYYVSYRINAFVKQPNKQAVIYSALHQNIQDKFNEAGIEIMSPHYRAVRDGSIPAMPSEYPPENEMTSPAQPKQS</sequence>
<dbReference type="InterPro" id="IPR010920">
    <property type="entry name" value="LSM_dom_sf"/>
</dbReference>
<feature type="chain" id="PRO_5029768386" evidence="9">
    <location>
        <begin position="20"/>
        <end position="616"/>
    </location>
</feature>
<keyword evidence="13" id="KW-1185">Reference proteome</keyword>
<evidence type="ECO:0000256" key="3">
    <source>
        <dbReference type="ARBA" id="ARBA00022475"/>
    </source>
</evidence>
<dbReference type="SUPFAM" id="SSF50182">
    <property type="entry name" value="Sm-like ribonucleoproteins"/>
    <property type="match status" value="1"/>
</dbReference>
<dbReference type="EMBL" id="CP051682">
    <property type="protein sequence ID" value="QJD96820.1"/>
    <property type="molecule type" value="Genomic_DNA"/>
</dbReference>
<dbReference type="Gene3D" id="2.30.30.60">
    <property type="match status" value="1"/>
</dbReference>
<organism evidence="12 13">
    <name type="scientific">Mucilaginibacter robiniae</name>
    <dbReference type="NCBI Taxonomy" id="2728022"/>
    <lineage>
        <taxon>Bacteria</taxon>
        <taxon>Pseudomonadati</taxon>
        <taxon>Bacteroidota</taxon>
        <taxon>Sphingobacteriia</taxon>
        <taxon>Sphingobacteriales</taxon>
        <taxon>Sphingobacteriaceae</taxon>
        <taxon>Mucilaginibacter</taxon>
    </lineage>
</organism>
<feature type="transmembrane region" description="Helical" evidence="8">
    <location>
        <begin position="410"/>
        <end position="436"/>
    </location>
</feature>
<proteinExistence type="inferred from homology"/>
<feature type="compositionally biased region" description="Polar residues" evidence="7">
    <location>
        <begin position="606"/>
        <end position="616"/>
    </location>
</feature>
<accession>A0A7L5E0B7</accession>
<feature type="signal peptide" evidence="9">
    <location>
        <begin position="1"/>
        <end position="19"/>
    </location>
</feature>
<dbReference type="InterPro" id="IPR045275">
    <property type="entry name" value="MscS_archaea/bacteria_type"/>
</dbReference>
<dbReference type="AlphaFoldDB" id="A0A7L5E0B7"/>
<dbReference type="KEGG" id="mrob:HH214_13550"/>
<feature type="transmembrane region" description="Helical" evidence="8">
    <location>
        <begin position="380"/>
        <end position="398"/>
    </location>
</feature>
<name>A0A7L5E0B7_9SPHI</name>